<dbReference type="PANTHER" id="PTHR13887:SF14">
    <property type="entry name" value="DISULFIDE BOND FORMATION PROTEIN D"/>
    <property type="match status" value="1"/>
</dbReference>
<keyword evidence="5" id="KW-0676">Redox-active center</keyword>
<feature type="domain" description="Thioredoxin" evidence="7">
    <location>
        <begin position="28"/>
        <end position="219"/>
    </location>
</feature>
<dbReference type="InterPro" id="IPR036249">
    <property type="entry name" value="Thioredoxin-like_sf"/>
</dbReference>
<evidence type="ECO:0000256" key="3">
    <source>
        <dbReference type="ARBA" id="ARBA00023002"/>
    </source>
</evidence>
<accession>A0ABW0N3U8</accession>
<evidence type="ECO:0000256" key="4">
    <source>
        <dbReference type="ARBA" id="ARBA00023157"/>
    </source>
</evidence>
<dbReference type="InterPro" id="IPR013766">
    <property type="entry name" value="Thioredoxin_domain"/>
</dbReference>
<name>A0ABW0N3U8_9ACTN</name>
<dbReference type="InterPro" id="IPR012336">
    <property type="entry name" value="Thioredoxin-like_fold"/>
</dbReference>
<keyword evidence="6" id="KW-0472">Membrane</keyword>
<dbReference type="PROSITE" id="PS51352">
    <property type="entry name" value="THIOREDOXIN_2"/>
    <property type="match status" value="1"/>
</dbReference>
<organism evidence="8 9">
    <name type="scientific">Nocardioides caricicola</name>
    <dbReference type="NCBI Taxonomy" id="634770"/>
    <lineage>
        <taxon>Bacteria</taxon>
        <taxon>Bacillati</taxon>
        <taxon>Actinomycetota</taxon>
        <taxon>Actinomycetes</taxon>
        <taxon>Propionibacteriales</taxon>
        <taxon>Nocardioidaceae</taxon>
        <taxon>Nocardioides</taxon>
    </lineage>
</organism>
<reference evidence="9" key="1">
    <citation type="journal article" date="2019" name="Int. J. Syst. Evol. Microbiol.">
        <title>The Global Catalogue of Microorganisms (GCM) 10K type strain sequencing project: providing services to taxonomists for standard genome sequencing and annotation.</title>
        <authorList>
            <consortium name="The Broad Institute Genomics Platform"/>
            <consortium name="The Broad Institute Genome Sequencing Center for Infectious Disease"/>
            <person name="Wu L."/>
            <person name="Ma J."/>
        </authorList>
    </citation>
    <scope>NUCLEOTIDE SEQUENCE [LARGE SCALE GENOMIC DNA]</scope>
    <source>
        <strain evidence="9">KACC 13778</strain>
    </source>
</reference>
<keyword evidence="2" id="KW-0732">Signal</keyword>
<evidence type="ECO:0000256" key="5">
    <source>
        <dbReference type="ARBA" id="ARBA00023284"/>
    </source>
</evidence>
<dbReference type="Gene3D" id="3.40.30.10">
    <property type="entry name" value="Glutaredoxin"/>
    <property type="match status" value="1"/>
</dbReference>
<comment type="similarity">
    <text evidence="1">Belongs to the thioredoxin family. DsbA subfamily.</text>
</comment>
<keyword evidence="4" id="KW-1015">Disulfide bond</keyword>
<keyword evidence="6" id="KW-1133">Transmembrane helix</keyword>
<dbReference type="RefSeq" id="WP_345170583.1">
    <property type="nucleotide sequence ID" value="NZ_BAABFQ010000001.1"/>
</dbReference>
<evidence type="ECO:0000256" key="6">
    <source>
        <dbReference type="SAM" id="Phobius"/>
    </source>
</evidence>
<keyword evidence="3" id="KW-0560">Oxidoreductase</keyword>
<keyword evidence="9" id="KW-1185">Reference proteome</keyword>
<evidence type="ECO:0000313" key="9">
    <source>
        <dbReference type="Proteomes" id="UP001595956"/>
    </source>
</evidence>
<evidence type="ECO:0000259" key="7">
    <source>
        <dbReference type="PROSITE" id="PS51352"/>
    </source>
</evidence>
<dbReference type="Pfam" id="PF13462">
    <property type="entry name" value="Thioredoxin_4"/>
    <property type="match status" value="1"/>
</dbReference>
<sequence length="220" mass="24012">MRTQTKAALGIGAALAAILAALIILLVVNPDGDEPAASAETGEDSVLVRSDSHVLGEEGDSGVTFVEFLDFECEACGAVFPVVEQLREDYSGRVTFVARYFPLEGHFNSERAARAVESAARQGEFEAMYQKMYETQSTWAEAQVPKDDVFRGFAEELGLDLEQYDADYASEEVLARVRKDVADGESLGVQGTPTIYVDGELFQPESVQDFYDTLDEALAK</sequence>
<protein>
    <submittedName>
        <fullName evidence="8">DsbA family protein</fullName>
    </submittedName>
</protein>
<keyword evidence="6" id="KW-0812">Transmembrane</keyword>
<dbReference type="PANTHER" id="PTHR13887">
    <property type="entry name" value="GLUTATHIONE S-TRANSFERASE KAPPA"/>
    <property type="match status" value="1"/>
</dbReference>
<dbReference type="SUPFAM" id="SSF52833">
    <property type="entry name" value="Thioredoxin-like"/>
    <property type="match status" value="1"/>
</dbReference>
<feature type="transmembrane region" description="Helical" evidence="6">
    <location>
        <begin position="7"/>
        <end position="28"/>
    </location>
</feature>
<proteinExistence type="inferred from homology"/>
<evidence type="ECO:0000256" key="1">
    <source>
        <dbReference type="ARBA" id="ARBA00005791"/>
    </source>
</evidence>
<gene>
    <name evidence="8" type="ORF">ACFPKY_15925</name>
</gene>
<evidence type="ECO:0000313" key="8">
    <source>
        <dbReference type="EMBL" id="MFC5494605.1"/>
    </source>
</evidence>
<dbReference type="EMBL" id="JBHSMD010000005">
    <property type="protein sequence ID" value="MFC5494605.1"/>
    <property type="molecule type" value="Genomic_DNA"/>
</dbReference>
<comment type="caution">
    <text evidence="8">The sequence shown here is derived from an EMBL/GenBank/DDBJ whole genome shotgun (WGS) entry which is preliminary data.</text>
</comment>
<evidence type="ECO:0000256" key="2">
    <source>
        <dbReference type="ARBA" id="ARBA00022729"/>
    </source>
</evidence>
<dbReference type="Proteomes" id="UP001595956">
    <property type="component" value="Unassembled WGS sequence"/>
</dbReference>